<comment type="caution">
    <text evidence="1">The sequence shown here is derived from an EMBL/GenBank/DDBJ whole genome shotgun (WGS) entry which is preliminary data.</text>
</comment>
<reference evidence="1 2" key="1">
    <citation type="journal article" date="2019" name="Sci. Rep.">
        <title>Orb-weaving spider Araneus ventricosus genome elucidates the spidroin gene catalogue.</title>
        <authorList>
            <person name="Kono N."/>
            <person name="Nakamura H."/>
            <person name="Ohtoshi R."/>
            <person name="Moran D.A.P."/>
            <person name="Shinohara A."/>
            <person name="Yoshida Y."/>
            <person name="Fujiwara M."/>
            <person name="Mori M."/>
            <person name="Tomita M."/>
            <person name="Arakawa K."/>
        </authorList>
    </citation>
    <scope>NUCLEOTIDE SEQUENCE [LARGE SCALE GENOMIC DNA]</scope>
</reference>
<dbReference type="EMBL" id="BGPR01000071">
    <property type="protein sequence ID" value="GBL90379.1"/>
    <property type="molecule type" value="Genomic_DNA"/>
</dbReference>
<dbReference type="AlphaFoldDB" id="A0A4Y2BFQ9"/>
<protein>
    <submittedName>
        <fullName evidence="1">Uncharacterized protein</fullName>
    </submittedName>
</protein>
<proteinExistence type="predicted"/>
<name>A0A4Y2BFQ9_ARAVE</name>
<evidence type="ECO:0000313" key="2">
    <source>
        <dbReference type="Proteomes" id="UP000499080"/>
    </source>
</evidence>
<keyword evidence="2" id="KW-1185">Reference proteome</keyword>
<gene>
    <name evidence="1" type="ORF">AVEN_178820_1</name>
</gene>
<accession>A0A4Y2BFQ9</accession>
<dbReference type="Proteomes" id="UP000499080">
    <property type="component" value="Unassembled WGS sequence"/>
</dbReference>
<organism evidence="1 2">
    <name type="scientific">Araneus ventricosus</name>
    <name type="common">Orbweaver spider</name>
    <name type="synonym">Epeira ventricosa</name>
    <dbReference type="NCBI Taxonomy" id="182803"/>
    <lineage>
        <taxon>Eukaryota</taxon>
        <taxon>Metazoa</taxon>
        <taxon>Ecdysozoa</taxon>
        <taxon>Arthropoda</taxon>
        <taxon>Chelicerata</taxon>
        <taxon>Arachnida</taxon>
        <taxon>Araneae</taxon>
        <taxon>Araneomorphae</taxon>
        <taxon>Entelegynae</taxon>
        <taxon>Araneoidea</taxon>
        <taxon>Araneidae</taxon>
        <taxon>Araneus</taxon>
    </lineage>
</organism>
<sequence length="92" mass="10347">MTSPTLAYIQRRHLKESILSHVTSCLSSTTRERDHYDSGGLIVWDGRILNGHTNYFVFGRGAVIAVRVLLLGKRRDLAVPPDFIFMNDNAST</sequence>
<evidence type="ECO:0000313" key="1">
    <source>
        <dbReference type="EMBL" id="GBL90379.1"/>
    </source>
</evidence>